<organism evidence="9 10">
    <name type="scientific">Stachybotrys elegans</name>
    <dbReference type="NCBI Taxonomy" id="80388"/>
    <lineage>
        <taxon>Eukaryota</taxon>
        <taxon>Fungi</taxon>
        <taxon>Dikarya</taxon>
        <taxon>Ascomycota</taxon>
        <taxon>Pezizomycotina</taxon>
        <taxon>Sordariomycetes</taxon>
        <taxon>Hypocreomycetidae</taxon>
        <taxon>Hypocreales</taxon>
        <taxon>Stachybotryaceae</taxon>
        <taxon>Stachybotrys</taxon>
    </lineage>
</organism>
<dbReference type="InterPro" id="IPR011701">
    <property type="entry name" value="MFS"/>
</dbReference>
<feature type="transmembrane region" description="Helical" evidence="7">
    <location>
        <begin position="167"/>
        <end position="187"/>
    </location>
</feature>
<dbReference type="AlphaFoldDB" id="A0A8K0SFG4"/>
<dbReference type="Gene3D" id="1.20.1250.20">
    <property type="entry name" value="MFS general substrate transporter like domains"/>
    <property type="match status" value="1"/>
</dbReference>
<evidence type="ECO:0000256" key="6">
    <source>
        <dbReference type="SAM" id="MobiDB-lite"/>
    </source>
</evidence>
<evidence type="ECO:0000256" key="3">
    <source>
        <dbReference type="ARBA" id="ARBA00022692"/>
    </source>
</evidence>
<feature type="compositionally biased region" description="Polar residues" evidence="6">
    <location>
        <begin position="1"/>
        <end position="37"/>
    </location>
</feature>
<dbReference type="Pfam" id="PF07690">
    <property type="entry name" value="MFS_1"/>
    <property type="match status" value="1"/>
</dbReference>
<evidence type="ECO:0000256" key="4">
    <source>
        <dbReference type="ARBA" id="ARBA00022989"/>
    </source>
</evidence>
<proteinExistence type="predicted"/>
<evidence type="ECO:0000256" key="5">
    <source>
        <dbReference type="ARBA" id="ARBA00023136"/>
    </source>
</evidence>
<sequence>MAVIEHNSSSTSLTLGESQSVIAPTSNPFSSASTGQGSAEKKTSWDPVEPAASSSEDVSTPDYPTGLRLWLILISLFCSVFLIALDMTIVATAVPAITDDFQGLQDVSWYGVAFFMTTGGFQSTWGKVYKYFPLKRSFITAILIFQAGSLLYAVAPISAAFITGRTIAGICASGFSSGSYTIVAFIADAKTRPKYTGFLSAVYGIASVLGP</sequence>
<dbReference type="InterPro" id="IPR036259">
    <property type="entry name" value="MFS_trans_sf"/>
</dbReference>
<keyword evidence="3 7" id="KW-0812">Transmembrane</keyword>
<dbReference type="SUPFAM" id="SSF103473">
    <property type="entry name" value="MFS general substrate transporter"/>
    <property type="match status" value="1"/>
</dbReference>
<feature type="region of interest" description="Disordered" evidence="6">
    <location>
        <begin position="1"/>
        <end position="61"/>
    </location>
</feature>
<dbReference type="Proteomes" id="UP000813444">
    <property type="component" value="Unassembled WGS sequence"/>
</dbReference>
<feature type="transmembrane region" description="Helical" evidence="7">
    <location>
        <begin position="107"/>
        <end position="126"/>
    </location>
</feature>
<evidence type="ECO:0000256" key="2">
    <source>
        <dbReference type="ARBA" id="ARBA00022448"/>
    </source>
</evidence>
<feature type="domain" description="Major facilitator superfamily (MFS) profile" evidence="8">
    <location>
        <begin position="72"/>
        <end position="211"/>
    </location>
</feature>
<keyword evidence="10" id="KW-1185">Reference proteome</keyword>
<evidence type="ECO:0000259" key="8">
    <source>
        <dbReference type="PROSITE" id="PS50850"/>
    </source>
</evidence>
<keyword evidence="2" id="KW-0813">Transport</keyword>
<dbReference type="PANTHER" id="PTHR23501:SF177">
    <property type="entry name" value="MAJOR FACILITATOR SUPERFAMILY (MFS) PROFILE DOMAIN-CONTAINING PROTEIN-RELATED"/>
    <property type="match status" value="1"/>
</dbReference>
<evidence type="ECO:0000313" key="10">
    <source>
        <dbReference type="Proteomes" id="UP000813444"/>
    </source>
</evidence>
<dbReference type="InterPro" id="IPR020846">
    <property type="entry name" value="MFS_dom"/>
</dbReference>
<protein>
    <submittedName>
        <fullName evidence="9">Major facilitator superfamily domain-containing protein</fullName>
    </submittedName>
</protein>
<keyword evidence="4 7" id="KW-1133">Transmembrane helix</keyword>
<keyword evidence="5 7" id="KW-0472">Membrane</keyword>
<feature type="transmembrane region" description="Helical" evidence="7">
    <location>
        <begin position="138"/>
        <end position="161"/>
    </location>
</feature>
<dbReference type="EMBL" id="JAGPNK010000023">
    <property type="protein sequence ID" value="KAH7304464.1"/>
    <property type="molecule type" value="Genomic_DNA"/>
</dbReference>
<comment type="caution">
    <text evidence="9">The sequence shown here is derived from an EMBL/GenBank/DDBJ whole genome shotgun (WGS) entry which is preliminary data.</text>
</comment>
<reference evidence="9" key="1">
    <citation type="journal article" date="2021" name="Nat. Commun.">
        <title>Genetic determinants of endophytism in the Arabidopsis root mycobiome.</title>
        <authorList>
            <person name="Mesny F."/>
            <person name="Miyauchi S."/>
            <person name="Thiergart T."/>
            <person name="Pickel B."/>
            <person name="Atanasova L."/>
            <person name="Karlsson M."/>
            <person name="Huettel B."/>
            <person name="Barry K.W."/>
            <person name="Haridas S."/>
            <person name="Chen C."/>
            <person name="Bauer D."/>
            <person name="Andreopoulos W."/>
            <person name="Pangilinan J."/>
            <person name="LaButti K."/>
            <person name="Riley R."/>
            <person name="Lipzen A."/>
            <person name="Clum A."/>
            <person name="Drula E."/>
            <person name="Henrissat B."/>
            <person name="Kohler A."/>
            <person name="Grigoriev I.V."/>
            <person name="Martin F.M."/>
            <person name="Hacquard S."/>
        </authorList>
    </citation>
    <scope>NUCLEOTIDE SEQUENCE</scope>
    <source>
        <strain evidence="9">MPI-CAGE-CH-0235</strain>
    </source>
</reference>
<evidence type="ECO:0000256" key="1">
    <source>
        <dbReference type="ARBA" id="ARBA00004141"/>
    </source>
</evidence>
<evidence type="ECO:0000256" key="7">
    <source>
        <dbReference type="SAM" id="Phobius"/>
    </source>
</evidence>
<accession>A0A8K0SFG4</accession>
<dbReference type="GO" id="GO:0022857">
    <property type="term" value="F:transmembrane transporter activity"/>
    <property type="evidence" value="ECO:0007669"/>
    <property type="project" value="InterPro"/>
</dbReference>
<comment type="subcellular location">
    <subcellularLocation>
        <location evidence="1">Membrane</location>
        <topology evidence="1">Multi-pass membrane protein</topology>
    </subcellularLocation>
</comment>
<evidence type="ECO:0000313" key="9">
    <source>
        <dbReference type="EMBL" id="KAH7304464.1"/>
    </source>
</evidence>
<dbReference type="PROSITE" id="PS50850">
    <property type="entry name" value="MFS"/>
    <property type="match status" value="1"/>
</dbReference>
<dbReference type="GO" id="GO:0005886">
    <property type="term" value="C:plasma membrane"/>
    <property type="evidence" value="ECO:0007669"/>
    <property type="project" value="TreeGrafter"/>
</dbReference>
<name>A0A8K0SFG4_9HYPO</name>
<dbReference type="OrthoDB" id="5153360at2759"/>
<gene>
    <name evidence="9" type="ORF">B0I35DRAFT_382702</name>
</gene>
<feature type="transmembrane region" description="Helical" evidence="7">
    <location>
        <begin position="69"/>
        <end position="95"/>
    </location>
</feature>
<dbReference type="PANTHER" id="PTHR23501">
    <property type="entry name" value="MAJOR FACILITATOR SUPERFAMILY"/>
    <property type="match status" value="1"/>
</dbReference>